<name>A0ABC8SAE2_9AQUA</name>
<evidence type="ECO:0008006" key="3">
    <source>
        <dbReference type="Google" id="ProtNLM"/>
    </source>
</evidence>
<protein>
    <recommendedName>
        <fullName evidence="3">TIP41-like protein</fullName>
    </recommendedName>
</protein>
<dbReference type="Proteomes" id="UP001642360">
    <property type="component" value="Unassembled WGS sequence"/>
</dbReference>
<dbReference type="EMBL" id="CAUOFW020002136">
    <property type="protein sequence ID" value="CAK9151422.1"/>
    <property type="molecule type" value="Genomic_DNA"/>
</dbReference>
<dbReference type="PANTHER" id="PTHR33356:SF5">
    <property type="entry name" value="TIP41-LIKE PROTEIN"/>
    <property type="match status" value="1"/>
</dbReference>
<gene>
    <name evidence="1" type="ORF">ILEXP_LOCUS19588</name>
</gene>
<evidence type="ECO:0000313" key="1">
    <source>
        <dbReference type="EMBL" id="CAK9151422.1"/>
    </source>
</evidence>
<accession>A0ABC8SAE2</accession>
<sequence>MAQELDDGEFWLPPQFLTEDELLMDFKNISKSTKKTEGDKCFGRENDIGAYFPYDFPTGLGSFWTNSELSSPVESVVGSTETESDEDEYLTGLTRKLDQSTLEDDLWKAEPFMAYEKSKSWALSGSPQSTLCSALGGCGCKQDSSRGSPNCPSQVSSPPAMGRNEAAWDLLHAAAGEVAKMRMVEEGNGFYQNRGIFVPPRKPSPILKNPNPSGLDHSNLGFHSNQSIYYQQLQAAQFMQLKRQQMMKQQGGMGIWGQQPKYQQKQSPQIVQNRERNGGGRTLGLSMSAWPTLQQSQQQNTQPGSGMRAVFLGNPGAKRECAGTGVFLPRRAGIPTETRKKPVCSTVLLPDRVVQALNLNLDSMDAQVQLQPPHGGTSTLDYDASSKYRNNLLLAQQRRNGRPLPVKNQEVRLPQEWTY</sequence>
<reference evidence="1 2" key="1">
    <citation type="submission" date="2024-02" db="EMBL/GenBank/DDBJ databases">
        <authorList>
            <person name="Vignale AGUSTIN F."/>
            <person name="Sosa J E."/>
            <person name="Modenutti C."/>
        </authorList>
    </citation>
    <scope>NUCLEOTIDE SEQUENCE [LARGE SCALE GENOMIC DNA]</scope>
</reference>
<keyword evidence="2" id="KW-1185">Reference proteome</keyword>
<proteinExistence type="predicted"/>
<evidence type="ECO:0000313" key="2">
    <source>
        <dbReference type="Proteomes" id="UP001642360"/>
    </source>
</evidence>
<dbReference type="PANTHER" id="PTHR33356">
    <property type="entry name" value="TIP41-LIKE PROTEIN"/>
    <property type="match status" value="1"/>
</dbReference>
<dbReference type="AlphaFoldDB" id="A0ABC8SAE2"/>
<comment type="caution">
    <text evidence="1">The sequence shown here is derived from an EMBL/GenBank/DDBJ whole genome shotgun (WGS) entry which is preliminary data.</text>
</comment>
<organism evidence="1 2">
    <name type="scientific">Ilex paraguariensis</name>
    <name type="common">yerba mate</name>
    <dbReference type="NCBI Taxonomy" id="185542"/>
    <lineage>
        <taxon>Eukaryota</taxon>
        <taxon>Viridiplantae</taxon>
        <taxon>Streptophyta</taxon>
        <taxon>Embryophyta</taxon>
        <taxon>Tracheophyta</taxon>
        <taxon>Spermatophyta</taxon>
        <taxon>Magnoliopsida</taxon>
        <taxon>eudicotyledons</taxon>
        <taxon>Gunneridae</taxon>
        <taxon>Pentapetalae</taxon>
        <taxon>asterids</taxon>
        <taxon>campanulids</taxon>
        <taxon>Aquifoliales</taxon>
        <taxon>Aquifoliaceae</taxon>
        <taxon>Ilex</taxon>
    </lineage>
</organism>